<dbReference type="SUPFAM" id="SSF81383">
    <property type="entry name" value="F-box domain"/>
    <property type="match status" value="1"/>
</dbReference>
<accession>A0A8H5EZ62</accession>
<protein>
    <recommendedName>
        <fullName evidence="3">F-box domain-containing protein</fullName>
    </recommendedName>
</protein>
<dbReference type="InterPro" id="IPR036047">
    <property type="entry name" value="F-box-like_dom_sf"/>
</dbReference>
<reference evidence="1 2" key="1">
    <citation type="journal article" date="2020" name="ISME J.">
        <title>Uncovering the hidden diversity of litter-decomposition mechanisms in mushroom-forming fungi.</title>
        <authorList>
            <person name="Floudas D."/>
            <person name="Bentzer J."/>
            <person name="Ahren D."/>
            <person name="Johansson T."/>
            <person name="Persson P."/>
            <person name="Tunlid A."/>
        </authorList>
    </citation>
    <scope>NUCLEOTIDE SEQUENCE [LARGE SCALE GENOMIC DNA]</scope>
    <source>
        <strain evidence="1 2">CBS 101986</strain>
    </source>
</reference>
<evidence type="ECO:0008006" key="3">
    <source>
        <dbReference type="Google" id="ProtNLM"/>
    </source>
</evidence>
<evidence type="ECO:0000313" key="1">
    <source>
        <dbReference type="EMBL" id="KAF5317759.1"/>
    </source>
</evidence>
<keyword evidence="2" id="KW-1185">Reference proteome</keyword>
<dbReference type="OrthoDB" id="3068749at2759"/>
<proteinExistence type="predicted"/>
<dbReference type="Proteomes" id="UP000567179">
    <property type="component" value="Unassembled WGS sequence"/>
</dbReference>
<dbReference type="AlphaFoldDB" id="A0A8H5EZ62"/>
<dbReference type="EMBL" id="JAACJJ010000032">
    <property type="protein sequence ID" value="KAF5317759.1"/>
    <property type="molecule type" value="Genomic_DNA"/>
</dbReference>
<evidence type="ECO:0000313" key="2">
    <source>
        <dbReference type="Proteomes" id="UP000567179"/>
    </source>
</evidence>
<name>A0A8H5EZ62_9AGAR</name>
<organism evidence="1 2">
    <name type="scientific">Psilocybe cf. subviscida</name>
    <dbReference type="NCBI Taxonomy" id="2480587"/>
    <lineage>
        <taxon>Eukaryota</taxon>
        <taxon>Fungi</taxon>
        <taxon>Dikarya</taxon>
        <taxon>Basidiomycota</taxon>
        <taxon>Agaricomycotina</taxon>
        <taxon>Agaricomycetes</taxon>
        <taxon>Agaricomycetidae</taxon>
        <taxon>Agaricales</taxon>
        <taxon>Agaricineae</taxon>
        <taxon>Strophariaceae</taxon>
        <taxon>Psilocybe</taxon>
    </lineage>
</organism>
<gene>
    <name evidence="1" type="ORF">D9619_012561</name>
</gene>
<sequence length="525" mass="59107">MSVTVDAVDTVTIRPLLSSDIIIEIFNVAYWKTILSMRQVSTLWYELSKTWSIWATVVLRETLPKFNRPTLCYLDKPLEKYTSYELEALLKRWKLAENALQGGFCGPPQIKSFAMPSLPRGPIRRLLLPGGRWLITLHGAGASYFDLEAEAPEAHTLFPSQYLDPSAAPFKIDNPCLQHDFDLDGWSNGLKVLMAFTFFDVRISTWIAQVWEIESAEDDRLSKLRLHATLRTSMKFRIDGNLGSVLCRSVTADRLALSIMDGHDMSQECISLVEWPNLDLDAGLDFKRATTIPNRDRTQGSELILVPRQPRLLVLTNSAVFLDDYFLVPHRQGHPTLAEAQADEANCRRRLLLSNSNSITQTYSRPYVFFCNPGIRASPIKIRIVARNYYHGRAMGVEAQIPFADPDDSEAGFSARYAHLGALPTIGLSANVLLRHGHATAAYRTARNVRPGINTYSWGSHWEAGKHNSKPLKALEALSGWDKFHYGELVDMDEGTARYVSYTDHPAPMLHVMDFTAGNEHKDAI</sequence>
<comment type="caution">
    <text evidence="1">The sequence shown here is derived from an EMBL/GenBank/DDBJ whole genome shotgun (WGS) entry which is preliminary data.</text>
</comment>